<reference evidence="4" key="1">
    <citation type="journal article" date="2017" name="Nature">
        <title>The sunflower genome provides insights into oil metabolism, flowering and Asterid evolution.</title>
        <authorList>
            <person name="Badouin H."/>
            <person name="Gouzy J."/>
            <person name="Grassa C.J."/>
            <person name="Murat F."/>
            <person name="Staton S.E."/>
            <person name="Cottret L."/>
            <person name="Lelandais-Briere C."/>
            <person name="Owens G.L."/>
            <person name="Carrere S."/>
            <person name="Mayjonade B."/>
            <person name="Legrand L."/>
            <person name="Gill N."/>
            <person name="Kane N.C."/>
            <person name="Bowers J.E."/>
            <person name="Hubner S."/>
            <person name="Bellec A."/>
            <person name="Berard A."/>
            <person name="Berges H."/>
            <person name="Blanchet N."/>
            <person name="Boniface M.C."/>
            <person name="Brunel D."/>
            <person name="Catrice O."/>
            <person name="Chaidir N."/>
            <person name="Claudel C."/>
            <person name="Donnadieu C."/>
            <person name="Faraut T."/>
            <person name="Fievet G."/>
            <person name="Helmstetter N."/>
            <person name="King M."/>
            <person name="Knapp S.J."/>
            <person name="Lai Z."/>
            <person name="Le Paslier M.C."/>
            <person name="Lippi Y."/>
            <person name="Lorenzon L."/>
            <person name="Mandel J.R."/>
            <person name="Marage G."/>
            <person name="Marchand G."/>
            <person name="Marquand E."/>
            <person name="Bret-Mestries E."/>
            <person name="Morien E."/>
            <person name="Nambeesan S."/>
            <person name="Nguyen T."/>
            <person name="Pegot-Espagnet P."/>
            <person name="Pouilly N."/>
            <person name="Raftis F."/>
            <person name="Sallet E."/>
            <person name="Schiex T."/>
            <person name="Thomas J."/>
            <person name="Vandecasteele C."/>
            <person name="Vares D."/>
            <person name="Vear F."/>
            <person name="Vautrin S."/>
            <person name="Crespi M."/>
            <person name="Mangin B."/>
            <person name="Burke J.M."/>
            <person name="Salse J."/>
            <person name="Munos S."/>
            <person name="Vincourt P."/>
            <person name="Rieseberg L.H."/>
            <person name="Langlade N.B."/>
        </authorList>
    </citation>
    <scope>NUCLEOTIDE SEQUENCE [LARGE SCALE GENOMIC DNA]</scope>
    <source>
        <strain evidence="4">cv. SF193</strain>
    </source>
</reference>
<feature type="compositionally biased region" description="Polar residues" evidence="1">
    <location>
        <begin position="82"/>
        <end position="105"/>
    </location>
</feature>
<dbReference type="EMBL" id="CM007900">
    <property type="protein sequence ID" value="OTG07367.1"/>
    <property type="molecule type" value="Genomic_DNA"/>
</dbReference>
<keyword evidence="2" id="KW-0472">Membrane</keyword>
<feature type="transmembrane region" description="Helical" evidence="2">
    <location>
        <begin position="26"/>
        <end position="43"/>
    </location>
</feature>
<dbReference type="AlphaFoldDB" id="A0A251T892"/>
<evidence type="ECO:0000313" key="3">
    <source>
        <dbReference type="EMBL" id="OTG07367.1"/>
    </source>
</evidence>
<keyword evidence="4" id="KW-1185">Reference proteome</keyword>
<name>A0A251T892_HELAN</name>
<keyword evidence="2" id="KW-0812">Transmembrane</keyword>
<proteinExistence type="predicted"/>
<accession>A0A251T892</accession>
<keyword evidence="2" id="KW-1133">Transmembrane helix</keyword>
<evidence type="ECO:0000313" key="4">
    <source>
        <dbReference type="Proteomes" id="UP000215914"/>
    </source>
</evidence>
<dbReference type="InParanoid" id="A0A251T892"/>
<dbReference type="Proteomes" id="UP000215914">
    <property type="component" value="Chromosome 11"/>
</dbReference>
<organism evidence="3 4">
    <name type="scientific">Helianthus annuus</name>
    <name type="common">Common sunflower</name>
    <dbReference type="NCBI Taxonomy" id="4232"/>
    <lineage>
        <taxon>Eukaryota</taxon>
        <taxon>Viridiplantae</taxon>
        <taxon>Streptophyta</taxon>
        <taxon>Embryophyta</taxon>
        <taxon>Tracheophyta</taxon>
        <taxon>Spermatophyta</taxon>
        <taxon>Magnoliopsida</taxon>
        <taxon>eudicotyledons</taxon>
        <taxon>Gunneridae</taxon>
        <taxon>Pentapetalae</taxon>
        <taxon>asterids</taxon>
        <taxon>campanulids</taxon>
        <taxon>Asterales</taxon>
        <taxon>Asteraceae</taxon>
        <taxon>Asteroideae</taxon>
        <taxon>Heliantheae alliance</taxon>
        <taxon>Heliantheae</taxon>
        <taxon>Helianthus</taxon>
    </lineage>
</organism>
<protein>
    <submittedName>
        <fullName evidence="3">Uncharacterized protein</fullName>
    </submittedName>
</protein>
<evidence type="ECO:0000256" key="2">
    <source>
        <dbReference type="SAM" id="Phobius"/>
    </source>
</evidence>
<feature type="region of interest" description="Disordered" evidence="1">
    <location>
        <begin position="69"/>
        <end position="105"/>
    </location>
</feature>
<gene>
    <name evidence="3" type="ORF">HannXRQ_Chr11g0329621</name>
</gene>
<evidence type="ECO:0000256" key="1">
    <source>
        <dbReference type="SAM" id="MobiDB-lite"/>
    </source>
</evidence>
<sequence>MFRHAKTRNTVECTLASRILRRRSDLLFSGAAPVGVTTVVMLFQSKLWFGCFKQRLGFGPVHCSGRDRISGSGIGSTRSNRVNSVNPGQHSESTQLTRSTQSNGSMNTVECTLASRALETTSRSRKLASFAQEYSGCISKTRHGWNRGTMKSRVLSGRSTSKRLRLFASAVQ</sequence>